<reference evidence="1 2" key="1">
    <citation type="submission" date="2022-12" db="EMBL/GenBank/DDBJ databases">
        <title>Dasania phycosphaerae sp. nov., isolated from particulate material of the south coast of Korea.</title>
        <authorList>
            <person name="Jiang Y."/>
        </authorList>
    </citation>
    <scope>NUCLEOTIDE SEQUENCE [LARGE SCALE GENOMIC DNA]</scope>
    <source>
        <strain evidence="1 2">GY-19</strain>
    </source>
</reference>
<keyword evidence="2" id="KW-1185">Reference proteome</keyword>
<accession>A0A9J6RIK4</accession>
<name>A0A9J6RIK4_9GAMM</name>
<evidence type="ECO:0000313" key="1">
    <source>
        <dbReference type="EMBL" id="MCZ0864202.1"/>
    </source>
</evidence>
<evidence type="ECO:0000313" key="2">
    <source>
        <dbReference type="Proteomes" id="UP001069090"/>
    </source>
</evidence>
<dbReference type="AlphaFoldDB" id="A0A9J6RIK4"/>
<sequence>MSRPPTSTTSPAASSADLQQFANITQKLGEAYAHLHPTFFTNPICLLAKIDIHTANGRSLLDNPSLYADVLQTEHFVPVTLPSYKKEQSGCRLQYIFNDPSLQYACKDFELSASFGTSYISLQLQSAADLSKMALAIDYALQVIDKLYERINRVTTANAIKKLHSITQPHKRKTG</sequence>
<gene>
    <name evidence="1" type="ORF">O0V09_03260</name>
</gene>
<comment type="caution">
    <text evidence="1">The sequence shown here is derived from an EMBL/GenBank/DDBJ whole genome shotgun (WGS) entry which is preliminary data.</text>
</comment>
<dbReference type="EMBL" id="JAPTGG010000002">
    <property type="protein sequence ID" value="MCZ0864202.1"/>
    <property type="molecule type" value="Genomic_DNA"/>
</dbReference>
<dbReference type="RefSeq" id="WP_258330357.1">
    <property type="nucleotide sequence ID" value="NZ_JAPTGG010000002.1"/>
</dbReference>
<dbReference type="Proteomes" id="UP001069090">
    <property type="component" value="Unassembled WGS sequence"/>
</dbReference>
<protein>
    <submittedName>
        <fullName evidence="1">Uncharacterized protein</fullName>
    </submittedName>
</protein>
<organism evidence="1 2">
    <name type="scientific">Dasania phycosphaerae</name>
    <dbReference type="NCBI Taxonomy" id="2950436"/>
    <lineage>
        <taxon>Bacteria</taxon>
        <taxon>Pseudomonadati</taxon>
        <taxon>Pseudomonadota</taxon>
        <taxon>Gammaproteobacteria</taxon>
        <taxon>Cellvibrionales</taxon>
        <taxon>Spongiibacteraceae</taxon>
        <taxon>Dasania</taxon>
    </lineage>
</organism>
<proteinExistence type="predicted"/>